<dbReference type="GO" id="GO:0016787">
    <property type="term" value="F:hydrolase activity"/>
    <property type="evidence" value="ECO:0007669"/>
    <property type="project" value="UniProtKB-KW"/>
</dbReference>
<comment type="similarity">
    <text evidence="1">Belongs to the glycosyl hydrolase 16 family.</text>
</comment>
<reference evidence="8" key="1">
    <citation type="submission" date="2021-03" db="EMBL/GenBank/DDBJ databases">
        <title>Assistant Professor.</title>
        <authorList>
            <person name="Huq M.A."/>
        </authorList>
    </citation>
    <scope>NUCLEOTIDE SEQUENCE [LARGE SCALE GENOMIC DNA]</scope>
    <source>
        <strain evidence="8">MAH-28</strain>
    </source>
</reference>
<dbReference type="PROSITE" id="PS01034">
    <property type="entry name" value="GH16_1"/>
    <property type="match status" value="1"/>
</dbReference>
<feature type="domain" description="GH16" evidence="6">
    <location>
        <begin position="24"/>
        <end position="276"/>
    </location>
</feature>
<dbReference type="InterPro" id="IPR013320">
    <property type="entry name" value="ConA-like_dom_sf"/>
</dbReference>
<evidence type="ECO:0000313" key="8">
    <source>
        <dbReference type="Proteomes" id="UP000679126"/>
    </source>
</evidence>
<dbReference type="Proteomes" id="UP000679126">
    <property type="component" value="Unassembled WGS sequence"/>
</dbReference>
<evidence type="ECO:0000256" key="2">
    <source>
        <dbReference type="ARBA" id="ARBA00022729"/>
    </source>
</evidence>
<evidence type="ECO:0000256" key="4">
    <source>
        <dbReference type="ARBA" id="ARBA00023295"/>
    </source>
</evidence>
<comment type="caution">
    <text evidence="7">The sequence shown here is derived from an EMBL/GenBank/DDBJ whole genome shotgun (WGS) entry which is preliminary data.</text>
</comment>
<dbReference type="InterPro" id="IPR008263">
    <property type="entry name" value="GH16_AS"/>
</dbReference>
<dbReference type="Pfam" id="PF00722">
    <property type="entry name" value="Glyco_hydro_16"/>
    <property type="match status" value="1"/>
</dbReference>
<name>A0ABS3YB25_9BACT</name>
<dbReference type="PANTHER" id="PTHR10963:SF55">
    <property type="entry name" value="GLYCOSIDE HYDROLASE FAMILY 16 PROTEIN"/>
    <property type="match status" value="1"/>
</dbReference>
<feature type="signal peptide" evidence="5">
    <location>
        <begin position="1"/>
        <end position="20"/>
    </location>
</feature>
<keyword evidence="4" id="KW-0326">Glycosidase</keyword>
<evidence type="ECO:0000256" key="3">
    <source>
        <dbReference type="ARBA" id="ARBA00022801"/>
    </source>
</evidence>
<feature type="chain" id="PRO_5046076687" evidence="5">
    <location>
        <begin position="21"/>
        <end position="276"/>
    </location>
</feature>
<gene>
    <name evidence="7" type="ORF">J7I43_05615</name>
</gene>
<dbReference type="RefSeq" id="WP_209144104.1">
    <property type="nucleotide sequence ID" value="NZ_JAGHKP010000001.1"/>
</dbReference>
<keyword evidence="3 7" id="KW-0378">Hydrolase</keyword>
<dbReference type="PROSITE" id="PS51762">
    <property type="entry name" value="GH16_2"/>
    <property type="match status" value="1"/>
</dbReference>
<sequence>MKKLFVIILGGSLFSGAAAAQDLKGWKLVWQEEFNYNGLPDTSKWSYEVGHIRNREQQYYTHARPENIRVENGHLAIRGRKENYPNAAYRAGSERWSEKDSRAGYTSASINTQNKFAARYGRIEARAKLPAGAGIWPAIWMLGINRGDIGWPRCGEIDIMEFIGKEPNNVHGTIHYAKEGAGHASSGSHLAVENLHDGYHIYAVEWDEEKIDVYFDTTRYHRFMLSAADNKTGNPFRKPFYLLLNLAMGGDWPGPVDDKILPQEFLVDYVRLYEAE</sequence>
<dbReference type="InterPro" id="IPR050546">
    <property type="entry name" value="Glycosyl_Hydrlase_16"/>
</dbReference>
<organism evidence="7 8">
    <name type="scientific">Chitinophaga chungangae</name>
    <dbReference type="NCBI Taxonomy" id="2821488"/>
    <lineage>
        <taxon>Bacteria</taxon>
        <taxon>Pseudomonadati</taxon>
        <taxon>Bacteroidota</taxon>
        <taxon>Chitinophagia</taxon>
        <taxon>Chitinophagales</taxon>
        <taxon>Chitinophagaceae</taxon>
        <taxon>Chitinophaga</taxon>
    </lineage>
</organism>
<evidence type="ECO:0000259" key="6">
    <source>
        <dbReference type="PROSITE" id="PS51762"/>
    </source>
</evidence>
<keyword evidence="2 5" id="KW-0732">Signal</keyword>
<proteinExistence type="inferred from homology"/>
<dbReference type="Gene3D" id="2.60.120.200">
    <property type="match status" value="1"/>
</dbReference>
<dbReference type="PANTHER" id="PTHR10963">
    <property type="entry name" value="GLYCOSYL HYDROLASE-RELATED"/>
    <property type="match status" value="1"/>
</dbReference>
<evidence type="ECO:0000313" key="7">
    <source>
        <dbReference type="EMBL" id="MBO9151675.1"/>
    </source>
</evidence>
<dbReference type="EMBL" id="JAGHKP010000001">
    <property type="protein sequence ID" value="MBO9151675.1"/>
    <property type="molecule type" value="Genomic_DNA"/>
</dbReference>
<dbReference type="InterPro" id="IPR000757">
    <property type="entry name" value="Beta-glucanase-like"/>
</dbReference>
<evidence type="ECO:0000256" key="5">
    <source>
        <dbReference type="SAM" id="SignalP"/>
    </source>
</evidence>
<keyword evidence="8" id="KW-1185">Reference proteome</keyword>
<evidence type="ECO:0000256" key="1">
    <source>
        <dbReference type="ARBA" id="ARBA00006865"/>
    </source>
</evidence>
<dbReference type="SUPFAM" id="SSF49899">
    <property type="entry name" value="Concanavalin A-like lectins/glucanases"/>
    <property type="match status" value="1"/>
</dbReference>
<protein>
    <submittedName>
        <fullName evidence="7">Glycoside hydrolase family 16 protein</fullName>
    </submittedName>
</protein>
<accession>A0ABS3YB25</accession>
<dbReference type="CDD" id="cd08023">
    <property type="entry name" value="GH16_laminarinase_like"/>
    <property type="match status" value="1"/>
</dbReference>